<name>A0A9W6FP25_9MICO</name>
<feature type="transmembrane region" description="Helical" evidence="1">
    <location>
        <begin position="64"/>
        <end position="83"/>
    </location>
</feature>
<dbReference type="EMBL" id="BSDP01000001">
    <property type="protein sequence ID" value="GLI27106.1"/>
    <property type="molecule type" value="Genomic_DNA"/>
</dbReference>
<sequence>MSAARPFGVTLVAILAWLTGLFQIIPGVFALFGGDLTYAIVAIIVGLVTIFVSLGLFRGSNGARIVVTIVFVLNIAASLYVVFAIDGGFWTAIWSILFPAIGLILLYTAKANAFFS</sequence>
<proteinExistence type="predicted"/>
<dbReference type="RefSeq" id="WP_281883355.1">
    <property type="nucleotide sequence ID" value="NZ_BSDP01000001.1"/>
</dbReference>
<comment type="caution">
    <text evidence="2">The sequence shown here is derived from an EMBL/GenBank/DDBJ whole genome shotgun (WGS) entry which is preliminary data.</text>
</comment>
<evidence type="ECO:0000313" key="3">
    <source>
        <dbReference type="Proteomes" id="UP001144396"/>
    </source>
</evidence>
<feature type="transmembrane region" description="Helical" evidence="1">
    <location>
        <begin position="38"/>
        <end position="57"/>
    </location>
</feature>
<protein>
    <submittedName>
        <fullName evidence="2">Uncharacterized protein</fullName>
    </submittedName>
</protein>
<feature type="transmembrane region" description="Helical" evidence="1">
    <location>
        <begin position="7"/>
        <end position="32"/>
    </location>
</feature>
<dbReference type="AlphaFoldDB" id="A0A9W6FP25"/>
<keyword evidence="3" id="KW-1185">Reference proteome</keyword>
<feature type="transmembrane region" description="Helical" evidence="1">
    <location>
        <begin position="89"/>
        <end position="109"/>
    </location>
</feature>
<keyword evidence="1" id="KW-0812">Transmembrane</keyword>
<accession>A0A9W6FP25</accession>
<keyword evidence="1" id="KW-0472">Membrane</keyword>
<evidence type="ECO:0000256" key="1">
    <source>
        <dbReference type="SAM" id="Phobius"/>
    </source>
</evidence>
<organism evidence="2 3">
    <name type="scientific">Agromyces rhizosphaerae</name>
    <dbReference type="NCBI Taxonomy" id="88374"/>
    <lineage>
        <taxon>Bacteria</taxon>
        <taxon>Bacillati</taxon>
        <taxon>Actinomycetota</taxon>
        <taxon>Actinomycetes</taxon>
        <taxon>Micrococcales</taxon>
        <taxon>Microbacteriaceae</taxon>
        <taxon>Agromyces</taxon>
    </lineage>
</organism>
<evidence type="ECO:0000313" key="2">
    <source>
        <dbReference type="EMBL" id="GLI27106.1"/>
    </source>
</evidence>
<keyword evidence="1" id="KW-1133">Transmembrane helix</keyword>
<gene>
    <name evidence="2" type="ORF">ARHIZOSPH14_13480</name>
</gene>
<reference evidence="2" key="1">
    <citation type="submission" date="2022-12" db="EMBL/GenBank/DDBJ databases">
        <title>Reference genome sequencing for broad-spectrum identification of bacterial and archaeal isolates by mass spectrometry.</title>
        <authorList>
            <person name="Sekiguchi Y."/>
            <person name="Tourlousse D.M."/>
        </authorList>
    </citation>
    <scope>NUCLEOTIDE SEQUENCE</scope>
    <source>
        <strain evidence="2">14</strain>
    </source>
</reference>
<dbReference type="Proteomes" id="UP001144396">
    <property type="component" value="Unassembled WGS sequence"/>
</dbReference>